<reference evidence="2" key="1">
    <citation type="journal article" date="2023" name="Science">
        <title>Genome structures resolve the early diversification of teleost fishes.</title>
        <authorList>
            <person name="Parey E."/>
            <person name="Louis A."/>
            <person name="Montfort J."/>
            <person name="Bouchez O."/>
            <person name="Roques C."/>
            <person name="Iampietro C."/>
            <person name="Lluch J."/>
            <person name="Castinel A."/>
            <person name="Donnadieu C."/>
            <person name="Desvignes T."/>
            <person name="Floi Bucao C."/>
            <person name="Jouanno E."/>
            <person name="Wen M."/>
            <person name="Mejri S."/>
            <person name="Dirks R."/>
            <person name="Jansen H."/>
            <person name="Henkel C."/>
            <person name="Chen W.J."/>
            <person name="Zahm M."/>
            <person name="Cabau C."/>
            <person name="Klopp C."/>
            <person name="Thompson A.W."/>
            <person name="Robinson-Rechavi M."/>
            <person name="Braasch I."/>
            <person name="Lecointre G."/>
            <person name="Bobe J."/>
            <person name="Postlethwait J.H."/>
            <person name="Berthelot C."/>
            <person name="Roest Crollius H."/>
            <person name="Guiguen Y."/>
        </authorList>
    </citation>
    <scope>NUCLEOTIDE SEQUENCE</scope>
    <source>
        <strain evidence="2">NC1722</strain>
    </source>
</reference>
<accession>A0AAD7RRX4</accession>
<evidence type="ECO:0000313" key="3">
    <source>
        <dbReference type="Proteomes" id="UP001221898"/>
    </source>
</evidence>
<organism evidence="2 3">
    <name type="scientific">Aldrovandia affinis</name>
    <dbReference type="NCBI Taxonomy" id="143900"/>
    <lineage>
        <taxon>Eukaryota</taxon>
        <taxon>Metazoa</taxon>
        <taxon>Chordata</taxon>
        <taxon>Craniata</taxon>
        <taxon>Vertebrata</taxon>
        <taxon>Euteleostomi</taxon>
        <taxon>Actinopterygii</taxon>
        <taxon>Neopterygii</taxon>
        <taxon>Teleostei</taxon>
        <taxon>Notacanthiformes</taxon>
        <taxon>Halosauridae</taxon>
        <taxon>Aldrovandia</taxon>
    </lineage>
</organism>
<dbReference type="AlphaFoldDB" id="A0AAD7RRX4"/>
<name>A0AAD7RRX4_9TELE</name>
<gene>
    <name evidence="2" type="ORF">AAFF_G00122120</name>
</gene>
<comment type="caution">
    <text evidence="2">The sequence shown here is derived from an EMBL/GenBank/DDBJ whole genome shotgun (WGS) entry which is preliminary data.</text>
</comment>
<dbReference type="EMBL" id="JAINUG010000185">
    <property type="protein sequence ID" value="KAJ8389192.1"/>
    <property type="molecule type" value="Genomic_DNA"/>
</dbReference>
<feature type="compositionally biased region" description="Basic and acidic residues" evidence="1">
    <location>
        <begin position="53"/>
        <end position="76"/>
    </location>
</feature>
<feature type="region of interest" description="Disordered" evidence="1">
    <location>
        <begin position="16"/>
        <end position="76"/>
    </location>
</feature>
<keyword evidence="3" id="KW-1185">Reference proteome</keyword>
<evidence type="ECO:0000256" key="1">
    <source>
        <dbReference type="SAM" id="MobiDB-lite"/>
    </source>
</evidence>
<evidence type="ECO:0000313" key="2">
    <source>
        <dbReference type="EMBL" id="KAJ8389192.1"/>
    </source>
</evidence>
<protein>
    <submittedName>
        <fullName evidence="2">Uncharacterized protein</fullName>
    </submittedName>
</protein>
<sequence length="76" mass="8072">MPFLSGDLIFGTVSQLKPASPSATPPHSGHGQRIFITSHNAGAQPRVCPRAADQTERAEEGERESTDGTRPSSADR</sequence>
<proteinExistence type="predicted"/>
<dbReference type="Proteomes" id="UP001221898">
    <property type="component" value="Unassembled WGS sequence"/>
</dbReference>